<dbReference type="NCBIfam" id="TIGR04183">
    <property type="entry name" value="Por_Secre_tail"/>
    <property type="match status" value="1"/>
</dbReference>
<reference evidence="3" key="1">
    <citation type="submission" date="2022-10" db="EMBL/GenBank/DDBJ databases">
        <title>Gaoshiqiia sediminis gen. nov., sp. nov., isolated from coastal sediment.</title>
        <authorList>
            <person name="Yu W.X."/>
            <person name="Mu D.S."/>
            <person name="Du J.Z."/>
            <person name="Liang Y.Q."/>
        </authorList>
    </citation>
    <scope>NUCLEOTIDE SEQUENCE</scope>
    <source>
        <strain evidence="3">A06</strain>
    </source>
</reference>
<dbReference type="AlphaFoldDB" id="A0AA41YAH4"/>
<comment type="caution">
    <text evidence="3">The sequence shown here is derived from an EMBL/GenBank/DDBJ whole genome shotgun (WGS) entry which is preliminary data.</text>
</comment>
<gene>
    <name evidence="3" type="ORF">N2K84_14690</name>
</gene>
<organism evidence="3 4">
    <name type="scientific">Gaoshiqia sediminis</name>
    <dbReference type="NCBI Taxonomy" id="2986998"/>
    <lineage>
        <taxon>Bacteria</taxon>
        <taxon>Pseudomonadati</taxon>
        <taxon>Bacteroidota</taxon>
        <taxon>Bacteroidia</taxon>
        <taxon>Marinilabiliales</taxon>
        <taxon>Prolixibacteraceae</taxon>
        <taxon>Gaoshiqia</taxon>
    </lineage>
</organism>
<evidence type="ECO:0000313" key="4">
    <source>
        <dbReference type="Proteomes" id="UP001163821"/>
    </source>
</evidence>
<feature type="domain" description="Secretion system C-terminal sorting" evidence="2">
    <location>
        <begin position="809"/>
        <end position="879"/>
    </location>
</feature>
<protein>
    <submittedName>
        <fullName evidence="3">T9SS type A sorting domain-containing protein</fullName>
    </submittedName>
</protein>
<dbReference type="Pfam" id="PF17963">
    <property type="entry name" value="Big_9"/>
    <property type="match status" value="1"/>
</dbReference>
<evidence type="ECO:0000259" key="2">
    <source>
        <dbReference type="Pfam" id="PF18962"/>
    </source>
</evidence>
<dbReference type="RefSeq" id="WP_282592580.1">
    <property type="nucleotide sequence ID" value="NZ_JAPAAF010000026.1"/>
</dbReference>
<proteinExistence type="predicted"/>
<dbReference type="EMBL" id="JAPAAF010000026">
    <property type="protein sequence ID" value="MCW0483988.1"/>
    <property type="molecule type" value="Genomic_DNA"/>
</dbReference>
<sequence>MGKILLIQFTFLLLSGFPSFAATPDHKEADLAELSTCTENTLIPFKAKGDYFSVWDGKDYTRLFLKGMNLGIAVPGTLPGELAASSEQYARWFAQMKAIGYNNLRIYTLHFPRFYEELAKYNEAHPESPLLLFQGIWLDEQETDLDLYHQTDAFNTEIEEVIDCVHGNRSIGFRYGKAYGTYTADVSPWVIGYIIGREVFPGELTVTNANNSGVNSFAGDFLSISNSTPAEAWVCARMDKTVAYEYAQYATQRPVCFSSWPTLDPLTHPTETNRYDGVEDRESIDLSKVDGSKAEAGFFVSYHAYPYYPEFISDQPDYIPYSDDYGPNSYLGYLYDLKDHYHNIPLVIAEFGVPTSWGIAHLAQSKMHHGGVTEKQQGTYTIRMFENMETAGLAGGMQFSWLDEWFKQAWITNPLSDSERRFVWHNLTNPEQNFGIITFSPAPKAKTSIGKYASSAITEIKASADPTYFNLDILTKTHKSFGEDYWVALDTYGPDMGESILPNGESITNNGETLRAEFALRINLADSMAQLYVTKAYDTYGIKLLDRYDTIISTVTDGEPWNEVRWKVNYSKNDIQYIGQLKISPASDPYSFLSPVSWNSDSISIKLPWTLINFRDPSQKKVTHYTSEKVGDVLTILTRDETSTGIAATVLHQTEKLQTSRYSWDNWDAIDIIQNPQYEREKQSVHYLKEQLGQFNNAPIANCETYQVNVGEYLETTDVNGLLANDFDYDRGTLEVVIPNGYTTMQGNLFVHPDGSFAYEPYETASGTDQFMYYVTDGDKYSRLVTATIQINTNGTSANTPIADNKVSVYPNPSSGRYLVNFSDNQQISDITITNSTGMLVRKINTLSNNETIDLSDQQPGIFFLNFGLNNRRVTKQLIKL</sequence>
<accession>A0AA41YAH4</accession>
<dbReference type="Pfam" id="PF18962">
    <property type="entry name" value="Por_Secre_tail"/>
    <property type="match status" value="1"/>
</dbReference>
<dbReference type="InterPro" id="IPR017853">
    <property type="entry name" value="GH"/>
</dbReference>
<dbReference type="Proteomes" id="UP001163821">
    <property type="component" value="Unassembled WGS sequence"/>
</dbReference>
<evidence type="ECO:0000313" key="3">
    <source>
        <dbReference type="EMBL" id="MCW0483988.1"/>
    </source>
</evidence>
<feature type="signal peptide" evidence="1">
    <location>
        <begin position="1"/>
        <end position="21"/>
    </location>
</feature>
<feature type="chain" id="PRO_5041426733" evidence="1">
    <location>
        <begin position="22"/>
        <end position="881"/>
    </location>
</feature>
<keyword evidence="1" id="KW-0732">Signal</keyword>
<keyword evidence="4" id="KW-1185">Reference proteome</keyword>
<evidence type="ECO:0000256" key="1">
    <source>
        <dbReference type="SAM" id="SignalP"/>
    </source>
</evidence>
<dbReference type="Gene3D" id="3.20.20.80">
    <property type="entry name" value="Glycosidases"/>
    <property type="match status" value="1"/>
</dbReference>
<name>A0AA41YAH4_9BACT</name>
<dbReference type="SUPFAM" id="SSF51445">
    <property type="entry name" value="(Trans)glycosidases"/>
    <property type="match status" value="1"/>
</dbReference>
<dbReference type="InterPro" id="IPR026444">
    <property type="entry name" value="Secre_tail"/>
</dbReference>